<dbReference type="GO" id="GO:0005737">
    <property type="term" value="C:cytoplasm"/>
    <property type="evidence" value="ECO:0007669"/>
    <property type="project" value="TreeGrafter"/>
</dbReference>
<evidence type="ECO:0000256" key="1">
    <source>
        <dbReference type="ARBA" id="ARBA00010364"/>
    </source>
</evidence>
<protein>
    <submittedName>
        <fullName evidence="2">Uncharacterized protein</fullName>
    </submittedName>
</protein>
<dbReference type="Proteomes" id="UP000176751">
    <property type="component" value="Unassembled WGS sequence"/>
</dbReference>
<dbReference type="InterPro" id="IPR003746">
    <property type="entry name" value="DUF167"/>
</dbReference>
<evidence type="ECO:0000313" key="3">
    <source>
        <dbReference type="Proteomes" id="UP000176751"/>
    </source>
</evidence>
<dbReference type="AlphaFoldDB" id="A0A1F5HCL4"/>
<organism evidence="2 3">
    <name type="scientific">Candidatus Curtissbacteria bacterium RIFOXYA1_FULL_41_14</name>
    <dbReference type="NCBI Taxonomy" id="1797737"/>
    <lineage>
        <taxon>Bacteria</taxon>
        <taxon>Candidatus Curtissiibacteriota</taxon>
    </lineage>
</organism>
<sequence length="75" mass="8194">MKIFVKAKPSAKTESVEKVDETHFTVSVKEPPIKGLANAAIAKALAKYFDVAPSSVFLVSGFSQKQKVFEIKSYS</sequence>
<reference evidence="2 3" key="1">
    <citation type="journal article" date="2016" name="Nat. Commun.">
        <title>Thousands of microbial genomes shed light on interconnected biogeochemical processes in an aquifer system.</title>
        <authorList>
            <person name="Anantharaman K."/>
            <person name="Brown C.T."/>
            <person name="Hug L.A."/>
            <person name="Sharon I."/>
            <person name="Castelle C.J."/>
            <person name="Probst A.J."/>
            <person name="Thomas B.C."/>
            <person name="Singh A."/>
            <person name="Wilkins M.J."/>
            <person name="Karaoz U."/>
            <person name="Brodie E.L."/>
            <person name="Williams K.H."/>
            <person name="Hubbard S.S."/>
            <person name="Banfield J.F."/>
        </authorList>
    </citation>
    <scope>NUCLEOTIDE SEQUENCE [LARGE SCALE GENOMIC DNA]</scope>
</reference>
<evidence type="ECO:0000313" key="2">
    <source>
        <dbReference type="EMBL" id="OGE01881.1"/>
    </source>
</evidence>
<proteinExistence type="inferred from homology"/>
<comment type="caution">
    <text evidence="2">The sequence shown here is derived from an EMBL/GenBank/DDBJ whole genome shotgun (WGS) entry which is preliminary data.</text>
</comment>
<dbReference type="PANTHER" id="PTHR13420:SF7">
    <property type="entry name" value="UPF0235 PROTEIN C15ORF40"/>
    <property type="match status" value="1"/>
</dbReference>
<dbReference type="EMBL" id="MFCA01000022">
    <property type="protein sequence ID" value="OGE01881.1"/>
    <property type="molecule type" value="Genomic_DNA"/>
</dbReference>
<gene>
    <name evidence="2" type="ORF">A2196_04705</name>
</gene>
<accession>A0A1F5HCL4</accession>
<dbReference type="PANTHER" id="PTHR13420">
    <property type="entry name" value="UPF0235 PROTEIN C15ORF40"/>
    <property type="match status" value="1"/>
</dbReference>
<dbReference type="Pfam" id="PF02594">
    <property type="entry name" value="DUF167"/>
    <property type="match status" value="1"/>
</dbReference>
<dbReference type="STRING" id="1797737.A2196_04705"/>
<comment type="similarity">
    <text evidence="1">Belongs to the UPF0235 family.</text>
</comment>
<dbReference type="SUPFAM" id="SSF69786">
    <property type="entry name" value="YggU-like"/>
    <property type="match status" value="1"/>
</dbReference>
<dbReference type="SMART" id="SM01152">
    <property type="entry name" value="DUF167"/>
    <property type="match status" value="1"/>
</dbReference>
<dbReference type="Gene3D" id="3.30.1200.10">
    <property type="entry name" value="YggU-like"/>
    <property type="match status" value="1"/>
</dbReference>
<dbReference type="InterPro" id="IPR036591">
    <property type="entry name" value="YggU-like_sf"/>
</dbReference>
<name>A0A1F5HCL4_9BACT</name>
<dbReference type="NCBIfam" id="TIGR00251">
    <property type="entry name" value="DUF167 family protein"/>
    <property type="match status" value="1"/>
</dbReference>